<protein>
    <submittedName>
        <fullName evidence="2">Jerky homolog-like</fullName>
    </submittedName>
</protein>
<dbReference type="Gene3D" id="1.10.10.60">
    <property type="entry name" value="Homeodomain-like"/>
    <property type="match status" value="1"/>
</dbReference>
<dbReference type="SUPFAM" id="SSF46689">
    <property type="entry name" value="Homeodomain-like"/>
    <property type="match status" value="1"/>
</dbReference>
<proteinExistence type="predicted"/>
<dbReference type="InterPro" id="IPR004875">
    <property type="entry name" value="DDE_SF_endonuclease_dom"/>
</dbReference>
<dbReference type="Proteomes" id="UP001152795">
    <property type="component" value="Unassembled WGS sequence"/>
</dbReference>
<dbReference type="Pfam" id="PF03184">
    <property type="entry name" value="DDE_1"/>
    <property type="match status" value="1"/>
</dbReference>
<dbReference type="InterPro" id="IPR009057">
    <property type="entry name" value="Homeodomain-like_sf"/>
</dbReference>
<dbReference type="PROSITE" id="PS51253">
    <property type="entry name" value="HTH_CENPB"/>
    <property type="match status" value="1"/>
</dbReference>
<keyword evidence="3" id="KW-1185">Reference proteome</keyword>
<dbReference type="EMBL" id="CACRXK020015971">
    <property type="protein sequence ID" value="CAB4029139.1"/>
    <property type="molecule type" value="Genomic_DNA"/>
</dbReference>
<reference evidence="2" key="1">
    <citation type="submission" date="2020-04" db="EMBL/GenBank/DDBJ databases">
        <authorList>
            <person name="Alioto T."/>
            <person name="Alioto T."/>
            <person name="Gomez Garrido J."/>
        </authorList>
    </citation>
    <scope>NUCLEOTIDE SEQUENCE</scope>
    <source>
        <strain evidence="2">A484AB</strain>
    </source>
</reference>
<dbReference type="AlphaFoldDB" id="A0A6S7L9C6"/>
<keyword evidence="1" id="KW-0238">DNA-binding</keyword>
<dbReference type="GO" id="GO:0003677">
    <property type="term" value="F:DNA binding"/>
    <property type="evidence" value="ECO:0007669"/>
    <property type="project" value="UniProtKB-KW"/>
</dbReference>
<gene>
    <name evidence="2" type="ORF">PACLA_8A053204</name>
</gene>
<sequence length="185" mass="21610">MEKYPRASKLLVSEFKLSREAGSKVSELWLTKTMKSKIQMCYGEAAETFKGSHNWFWRFKKRHGIVLRRRTNKKKDYADDEVNMQWAKQTLVPGIGYDKDGKLVFVDNVGFQQRKTFHDQACRNEINASVYMLPENQTDKIQPVDVECGKMMKVKIEAEMERWLQEGQNLKNDMTNSQTETEGSL</sequence>
<accession>A0A6S7L9C6</accession>
<evidence type="ECO:0000313" key="3">
    <source>
        <dbReference type="Proteomes" id="UP001152795"/>
    </source>
</evidence>
<evidence type="ECO:0000256" key="1">
    <source>
        <dbReference type="ARBA" id="ARBA00023125"/>
    </source>
</evidence>
<comment type="caution">
    <text evidence="2">The sequence shown here is derived from an EMBL/GenBank/DDBJ whole genome shotgun (WGS) entry which is preliminary data.</text>
</comment>
<organism evidence="2 3">
    <name type="scientific">Paramuricea clavata</name>
    <name type="common">Red gorgonian</name>
    <name type="synonym">Violescent sea-whip</name>
    <dbReference type="NCBI Taxonomy" id="317549"/>
    <lineage>
        <taxon>Eukaryota</taxon>
        <taxon>Metazoa</taxon>
        <taxon>Cnidaria</taxon>
        <taxon>Anthozoa</taxon>
        <taxon>Octocorallia</taxon>
        <taxon>Malacalcyonacea</taxon>
        <taxon>Plexauridae</taxon>
        <taxon>Paramuricea</taxon>
    </lineage>
</organism>
<name>A0A6S7L9C6_PARCT</name>
<dbReference type="InterPro" id="IPR006600">
    <property type="entry name" value="HTH_CenpB_DNA-bd_dom"/>
</dbReference>
<dbReference type="Pfam" id="PF03221">
    <property type="entry name" value="HTH_Tnp_Tc5"/>
    <property type="match status" value="1"/>
</dbReference>
<dbReference type="OrthoDB" id="5983378at2759"/>
<evidence type="ECO:0000313" key="2">
    <source>
        <dbReference type="EMBL" id="CAB4029139.1"/>
    </source>
</evidence>